<keyword evidence="2" id="KW-1185">Reference proteome</keyword>
<dbReference type="Proteomes" id="UP001165302">
    <property type="component" value="Unassembled WGS sequence"/>
</dbReference>
<name>A0ABS7Z593_9SPHI</name>
<dbReference type="InterPro" id="IPR019734">
    <property type="entry name" value="TPR_rpt"/>
</dbReference>
<protein>
    <recommendedName>
        <fullName evidence="3">Tetratricopeptide repeat-containing protein</fullName>
    </recommendedName>
</protein>
<evidence type="ECO:0000313" key="2">
    <source>
        <dbReference type="Proteomes" id="UP001165302"/>
    </source>
</evidence>
<sequence length="196" mass="22508">MGYYYTHIFVFLFLLLSSCNQPNYKKEAIELNNKGSQFFLQNKKDSALIYFTLATEKNPQYQIAIQNKVNALISLQQYEQALVAIADLLRIQAYAEIFTIKGMLLDKLNKSDEANKAYKEGIKKFEDRIVHTSEAEKSMIMLKISELYFLMGDTTKAKTILLEDKIKAQNLGTVDSILKNLNNKARYIDVILNKVS</sequence>
<dbReference type="InterPro" id="IPR011990">
    <property type="entry name" value="TPR-like_helical_dom_sf"/>
</dbReference>
<organism evidence="1 2">
    <name type="scientific">Sphingobacterium bovistauri</name>
    <dbReference type="NCBI Taxonomy" id="2781959"/>
    <lineage>
        <taxon>Bacteria</taxon>
        <taxon>Pseudomonadati</taxon>
        <taxon>Bacteroidota</taxon>
        <taxon>Sphingobacteriia</taxon>
        <taxon>Sphingobacteriales</taxon>
        <taxon>Sphingobacteriaceae</taxon>
        <taxon>Sphingobacterium</taxon>
    </lineage>
</organism>
<dbReference type="SUPFAM" id="SSF48452">
    <property type="entry name" value="TPR-like"/>
    <property type="match status" value="1"/>
</dbReference>
<dbReference type="Gene3D" id="1.25.40.10">
    <property type="entry name" value="Tetratricopeptide repeat domain"/>
    <property type="match status" value="1"/>
</dbReference>
<evidence type="ECO:0008006" key="3">
    <source>
        <dbReference type="Google" id="ProtNLM"/>
    </source>
</evidence>
<reference evidence="1" key="1">
    <citation type="submission" date="2020-10" db="EMBL/GenBank/DDBJ databases">
        <authorList>
            <person name="Lu T."/>
            <person name="Wang Q."/>
            <person name="Han X."/>
        </authorList>
    </citation>
    <scope>NUCLEOTIDE SEQUENCE</scope>
    <source>
        <strain evidence="1">WQ 366</strain>
    </source>
</reference>
<dbReference type="RefSeq" id="WP_225551250.1">
    <property type="nucleotide sequence ID" value="NZ_JADEYP010000002.1"/>
</dbReference>
<evidence type="ECO:0000313" key="1">
    <source>
        <dbReference type="EMBL" id="MCA5003914.1"/>
    </source>
</evidence>
<proteinExistence type="predicted"/>
<comment type="caution">
    <text evidence="1">The sequence shown here is derived from an EMBL/GenBank/DDBJ whole genome shotgun (WGS) entry which is preliminary data.</text>
</comment>
<dbReference type="EMBL" id="JADEYP010000002">
    <property type="protein sequence ID" value="MCA5003914.1"/>
    <property type="molecule type" value="Genomic_DNA"/>
</dbReference>
<accession>A0ABS7Z593</accession>
<gene>
    <name evidence="1" type="ORF">IPZ78_01970</name>
</gene>
<dbReference type="SMART" id="SM00028">
    <property type="entry name" value="TPR"/>
    <property type="match status" value="2"/>
</dbReference>